<dbReference type="HAMAP" id="MF_02126">
    <property type="entry name" value="RF_methyltr_PrmC"/>
    <property type="match status" value="1"/>
</dbReference>
<dbReference type="AlphaFoldDB" id="A0A433SEN5"/>
<dbReference type="InterPro" id="IPR040758">
    <property type="entry name" value="PrmC_N"/>
</dbReference>
<feature type="binding site" evidence="5">
    <location>
        <position position="183"/>
    </location>
    <ligand>
        <name>S-adenosyl-L-methionine</name>
        <dbReference type="ChEBI" id="CHEBI:59789"/>
    </ligand>
</feature>
<dbReference type="PANTHER" id="PTHR18895:SF74">
    <property type="entry name" value="MTRF1L RELEASE FACTOR GLUTAMINE METHYLTRANSFERASE"/>
    <property type="match status" value="1"/>
</dbReference>
<dbReference type="SUPFAM" id="SSF53335">
    <property type="entry name" value="S-adenosyl-L-methionine-dependent methyltransferases"/>
    <property type="match status" value="1"/>
</dbReference>
<dbReference type="Proteomes" id="UP000286947">
    <property type="component" value="Unassembled WGS sequence"/>
</dbReference>
<evidence type="ECO:0000256" key="1">
    <source>
        <dbReference type="ARBA" id="ARBA00022603"/>
    </source>
</evidence>
<organism evidence="8 9">
    <name type="scientific">Saezia sanguinis</name>
    <dbReference type="NCBI Taxonomy" id="1965230"/>
    <lineage>
        <taxon>Bacteria</taxon>
        <taxon>Pseudomonadati</taxon>
        <taxon>Pseudomonadota</taxon>
        <taxon>Betaproteobacteria</taxon>
        <taxon>Burkholderiales</taxon>
        <taxon>Saeziaceae</taxon>
        <taxon>Saezia</taxon>
    </lineage>
</organism>
<dbReference type="InterPro" id="IPR004556">
    <property type="entry name" value="HemK-like"/>
</dbReference>
<dbReference type="Gene3D" id="1.10.8.10">
    <property type="entry name" value="DNA helicase RuvA subunit, C-terminal domain"/>
    <property type="match status" value="1"/>
</dbReference>
<dbReference type="EC" id="2.1.1.297" evidence="5"/>
<dbReference type="GO" id="GO:0102559">
    <property type="term" value="F:peptide chain release factor N(5)-glutamine methyltransferase activity"/>
    <property type="evidence" value="ECO:0007669"/>
    <property type="project" value="UniProtKB-EC"/>
</dbReference>
<evidence type="ECO:0000256" key="4">
    <source>
        <dbReference type="ARBA" id="ARBA00048391"/>
    </source>
</evidence>
<dbReference type="InterPro" id="IPR002052">
    <property type="entry name" value="DNA_methylase_N6_adenine_CS"/>
</dbReference>
<dbReference type="InterPro" id="IPR007848">
    <property type="entry name" value="Small_mtfrase_dom"/>
</dbReference>
<dbReference type="CDD" id="cd02440">
    <property type="entry name" value="AdoMet_MTases"/>
    <property type="match status" value="1"/>
</dbReference>
<dbReference type="NCBIfam" id="TIGR00536">
    <property type="entry name" value="hemK_fam"/>
    <property type="match status" value="1"/>
</dbReference>
<evidence type="ECO:0000313" key="9">
    <source>
        <dbReference type="Proteomes" id="UP000286947"/>
    </source>
</evidence>
<comment type="function">
    <text evidence="5">Methylates the class 1 translation termination release factors RF1/PrfA and RF2/PrfB on the glutamine residue of the universally conserved GGQ motif.</text>
</comment>
<keyword evidence="1 5" id="KW-0489">Methyltransferase</keyword>
<protein>
    <recommendedName>
        <fullName evidence="5">Release factor glutamine methyltransferase</fullName>
        <shortName evidence="5">RF MTase</shortName>
        <ecNumber evidence="5">2.1.1.297</ecNumber>
    </recommendedName>
    <alternativeName>
        <fullName evidence="5">N5-glutamine methyltransferase PrmC</fullName>
    </alternativeName>
    <alternativeName>
        <fullName evidence="5">Protein-(glutamine-N5) MTase PrmC</fullName>
    </alternativeName>
    <alternativeName>
        <fullName evidence="5">Protein-glutamine N-methyltransferase PrmC</fullName>
    </alternativeName>
</protein>
<comment type="caution">
    <text evidence="8">The sequence shown here is derived from an EMBL/GenBank/DDBJ whole genome shotgun (WGS) entry which is preliminary data.</text>
</comment>
<proteinExistence type="inferred from homology"/>
<dbReference type="FunFam" id="3.40.50.150:FF:000053">
    <property type="entry name" value="Release factor glutamine methyltransferase"/>
    <property type="match status" value="1"/>
</dbReference>
<keyword evidence="3 5" id="KW-0949">S-adenosyl-L-methionine</keyword>
<dbReference type="GO" id="GO:0032259">
    <property type="term" value="P:methylation"/>
    <property type="evidence" value="ECO:0007669"/>
    <property type="project" value="UniProtKB-KW"/>
</dbReference>
<dbReference type="PROSITE" id="PS00092">
    <property type="entry name" value="N6_MTASE"/>
    <property type="match status" value="1"/>
</dbReference>
<feature type="domain" description="Release factor glutamine methyltransferase N-terminal" evidence="7">
    <location>
        <begin position="18"/>
        <end position="85"/>
    </location>
</feature>
<evidence type="ECO:0000256" key="5">
    <source>
        <dbReference type="HAMAP-Rule" id="MF_02126"/>
    </source>
</evidence>
<evidence type="ECO:0000256" key="2">
    <source>
        <dbReference type="ARBA" id="ARBA00022679"/>
    </source>
</evidence>
<comment type="similarity">
    <text evidence="5">Belongs to the protein N5-glutamine methyltransferase family. PrmC subfamily.</text>
</comment>
<keyword evidence="9" id="KW-1185">Reference proteome</keyword>
<dbReference type="GO" id="GO:0003676">
    <property type="term" value="F:nucleic acid binding"/>
    <property type="evidence" value="ECO:0007669"/>
    <property type="project" value="InterPro"/>
</dbReference>
<gene>
    <name evidence="8" type="primary">prmC_1</name>
    <name evidence="5" type="synonym">prmC</name>
    <name evidence="8" type="ORF">CUZ56_01153</name>
</gene>
<dbReference type="RefSeq" id="WP_239442077.1">
    <property type="nucleotide sequence ID" value="NZ_PQSP01000002.1"/>
</dbReference>
<dbReference type="InterPro" id="IPR050320">
    <property type="entry name" value="N5-glutamine_MTase"/>
</dbReference>
<dbReference type="Pfam" id="PF05175">
    <property type="entry name" value="MTS"/>
    <property type="match status" value="1"/>
</dbReference>
<feature type="binding site" evidence="5">
    <location>
        <begin position="198"/>
        <end position="201"/>
    </location>
    <ligand>
        <name>substrate</name>
    </ligand>
</feature>
<dbReference type="Pfam" id="PF17827">
    <property type="entry name" value="PrmC_N"/>
    <property type="match status" value="1"/>
</dbReference>
<dbReference type="EMBL" id="PQSP01000002">
    <property type="protein sequence ID" value="RUS67211.1"/>
    <property type="molecule type" value="Genomic_DNA"/>
</dbReference>
<feature type="domain" description="Methyltransferase small" evidence="6">
    <location>
        <begin position="115"/>
        <end position="211"/>
    </location>
</feature>
<evidence type="ECO:0000313" key="8">
    <source>
        <dbReference type="EMBL" id="RUS67211.1"/>
    </source>
</evidence>
<dbReference type="NCBIfam" id="TIGR03534">
    <property type="entry name" value="RF_mod_PrmC"/>
    <property type="match status" value="1"/>
</dbReference>
<comment type="catalytic activity">
    <reaction evidence="4 5">
        <text>L-glutaminyl-[peptide chain release factor] + S-adenosyl-L-methionine = N(5)-methyl-L-glutaminyl-[peptide chain release factor] + S-adenosyl-L-homocysteine + H(+)</text>
        <dbReference type="Rhea" id="RHEA:42896"/>
        <dbReference type="Rhea" id="RHEA-COMP:10271"/>
        <dbReference type="Rhea" id="RHEA-COMP:10272"/>
        <dbReference type="ChEBI" id="CHEBI:15378"/>
        <dbReference type="ChEBI" id="CHEBI:30011"/>
        <dbReference type="ChEBI" id="CHEBI:57856"/>
        <dbReference type="ChEBI" id="CHEBI:59789"/>
        <dbReference type="ChEBI" id="CHEBI:61891"/>
        <dbReference type="EC" id="2.1.1.297"/>
    </reaction>
</comment>
<evidence type="ECO:0000259" key="6">
    <source>
        <dbReference type="Pfam" id="PF05175"/>
    </source>
</evidence>
<name>A0A433SEN5_9BURK</name>
<dbReference type="InterPro" id="IPR019874">
    <property type="entry name" value="RF_methyltr_PrmC"/>
</dbReference>
<evidence type="ECO:0000256" key="3">
    <source>
        <dbReference type="ARBA" id="ARBA00022691"/>
    </source>
</evidence>
<keyword evidence="2 5" id="KW-0808">Transferase</keyword>
<dbReference type="Gene3D" id="3.40.50.150">
    <property type="entry name" value="Vaccinia Virus protein VP39"/>
    <property type="match status" value="1"/>
</dbReference>
<accession>A0A433SEN5</accession>
<dbReference type="PANTHER" id="PTHR18895">
    <property type="entry name" value="HEMK METHYLTRANSFERASE"/>
    <property type="match status" value="1"/>
</dbReference>
<reference evidence="8 9" key="1">
    <citation type="submission" date="2018-01" db="EMBL/GenBank/DDBJ databases">
        <title>Saezia sanguinis gen. nov., sp. nov., in the order Burkholderiales isolated from human blood.</title>
        <authorList>
            <person name="Medina-Pascual M.J."/>
            <person name="Valdezate S."/>
            <person name="Monzon S."/>
            <person name="Cuesta I."/>
            <person name="Carrasco G."/>
            <person name="Villalon P."/>
            <person name="Saez-Nieto J.A."/>
        </authorList>
    </citation>
    <scope>NUCLEOTIDE SEQUENCE [LARGE SCALE GENOMIC DNA]</scope>
    <source>
        <strain evidence="8 9">CNM695-12</strain>
    </source>
</reference>
<feature type="binding site" evidence="5">
    <location>
        <begin position="130"/>
        <end position="134"/>
    </location>
    <ligand>
        <name>S-adenosyl-L-methionine</name>
        <dbReference type="ChEBI" id="CHEBI:59789"/>
    </ligand>
</feature>
<dbReference type="InterPro" id="IPR029063">
    <property type="entry name" value="SAM-dependent_MTases_sf"/>
</dbReference>
<feature type="binding site" evidence="5">
    <location>
        <position position="153"/>
    </location>
    <ligand>
        <name>S-adenosyl-L-methionine</name>
        <dbReference type="ChEBI" id="CHEBI:59789"/>
    </ligand>
</feature>
<feature type="binding site" evidence="5">
    <location>
        <position position="198"/>
    </location>
    <ligand>
        <name>S-adenosyl-L-methionine</name>
        <dbReference type="ChEBI" id="CHEBI:59789"/>
    </ligand>
</feature>
<sequence length="291" mass="32131">MNDTQTTSLPEQVMNVRQALDAARAMGIDQLDAQLLLLFALGRSSRERAWLLAHDEDTMLKDEQNQYMALLQRRAIGVPLAYLTGEKEFYGLNFSVDRRVLVPRPETELLVDWALQLLPANLSARVLDLGTGSGILAVTLQHERPELEVTAVDACQEAFTVATLNSNELLPPESHIRLLLGDWFAPVANEKFDLIVSNPPYVAAGDVHLQALSHEPQHALVSGDDGLDDIRRIIAQAATHLLPQGWLLLEHGYDQAEKVQTLLESAGFQNVETRKDLAGQNRATGGQLPKP</sequence>
<evidence type="ECO:0000259" key="7">
    <source>
        <dbReference type="Pfam" id="PF17827"/>
    </source>
</evidence>